<gene>
    <name evidence="12" type="ORF">J0895_12825</name>
</gene>
<comment type="similarity">
    <text evidence="3">Belongs to the HAD-like hydrolase superfamily. SerB family.</text>
</comment>
<dbReference type="InterPro" id="IPR050582">
    <property type="entry name" value="HAD-like_SerB"/>
</dbReference>
<dbReference type="Gene3D" id="3.90.1470.20">
    <property type="match status" value="1"/>
</dbReference>
<dbReference type="RefSeq" id="WP_207088482.1">
    <property type="nucleotide sequence ID" value="NZ_JAFLQW010000339.1"/>
</dbReference>
<name>A0ABS3FS79_9CYAN</name>
<keyword evidence="6" id="KW-0479">Metal-binding</keyword>
<keyword evidence="8" id="KW-0460">Magnesium</keyword>
<dbReference type="PANTHER" id="PTHR43344:SF2">
    <property type="entry name" value="PHOSPHOSERINE PHOSPHATASE"/>
    <property type="match status" value="1"/>
</dbReference>
<comment type="catalytic activity">
    <reaction evidence="10">
        <text>O-phospho-L-serine + H2O = L-serine + phosphate</text>
        <dbReference type="Rhea" id="RHEA:21208"/>
        <dbReference type="ChEBI" id="CHEBI:15377"/>
        <dbReference type="ChEBI" id="CHEBI:33384"/>
        <dbReference type="ChEBI" id="CHEBI:43474"/>
        <dbReference type="ChEBI" id="CHEBI:57524"/>
        <dbReference type="EC" id="3.1.3.3"/>
    </reaction>
</comment>
<dbReference type="EMBL" id="JAFLQW010000339">
    <property type="protein sequence ID" value="MBO0349979.1"/>
    <property type="molecule type" value="Genomic_DNA"/>
</dbReference>
<comment type="caution">
    <text evidence="12">The sequence shown here is derived from an EMBL/GenBank/DDBJ whole genome shotgun (WGS) entry which is preliminary data.</text>
</comment>
<comment type="catalytic activity">
    <reaction evidence="11">
        <text>O-phospho-D-serine + H2O = D-serine + phosphate</text>
        <dbReference type="Rhea" id="RHEA:24873"/>
        <dbReference type="ChEBI" id="CHEBI:15377"/>
        <dbReference type="ChEBI" id="CHEBI:35247"/>
        <dbReference type="ChEBI" id="CHEBI:43474"/>
        <dbReference type="ChEBI" id="CHEBI:58680"/>
        <dbReference type="EC" id="3.1.3.3"/>
    </reaction>
</comment>
<evidence type="ECO:0000256" key="9">
    <source>
        <dbReference type="ARBA" id="ARBA00023299"/>
    </source>
</evidence>
<reference evidence="12 13" key="1">
    <citation type="submission" date="2021-03" db="EMBL/GenBank/DDBJ databases">
        <title>Metabolic Capacity of the Antarctic Cyanobacterium Phormidium pseudopriestleyi that Sustains Oxygenic Photosynthesis in the Presence of Hydrogen Sulfide.</title>
        <authorList>
            <person name="Lumian J.E."/>
            <person name="Jungblut A.D."/>
            <person name="Dillon M.L."/>
            <person name="Hawes I."/>
            <person name="Doran P.T."/>
            <person name="Mackey T.J."/>
            <person name="Dick G.J."/>
            <person name="Grettenberger C.L."/>
            <person name="Sumner D.Y."/>
        </authorList>
    </citation>
    <scope>NUCLEOTIDE SEQUENCE [LARGE SCALE GENOMIC DNA]</scope>
    <source>
        <strain evidence="12 13">FRX01</strain>
    </source>
</reference>
<accession>A0ABS3FS79</accession>
<proteinExistence type="inferred from homology"/>
<evidence type="ECO:0000256" key="4">
    <source>
        <dbReference type="ARBA" id="ARBA00012640"/>
    </source>
</evidence>
<evidence type="ECO:0000256" key="3">
    <source>
        <dbReference type="ARBA" id="ARBA00009184"/>
    </source>
</evidence>
<organism evidence="12 13">
    <name type="scientific">Phormidium pseudopriestleyi FRX01</name>
    <dbReference type="NCBI Taxonomy" id="1759528"/>
    <lineage>
        <taxon>Bacteria</taxon>
        <taxon>Bacillati</taxon>
        <taxon>Cyanobacteriota</taxon>
        <taxon>Cyanophyceae</taxon>
        <taxon>Oscillatoriophycideae</taxon>
        <taxon>Oscillatoriales</taxon>
        <taxon>Oscillatoriaceae</taxon>
        <taxon>Phormidium</taxon>
    </lineage>
</organism>
<sequence>MKPDSFERIVLCDFDGTITTEDTFVKMMQEFTPTMARELLPEIYALRLTLRDGVRQTLESIPTAQYPDILAFMEGEPMRSGFVEFLDFLEEQGVAIAIVSGGLRGMVETVLGPLKHRVLAIHAIEVDLGAEYLRVHSEFEAGTELVNKVEVMRRYSAGETVAIGDSVTDLNLGMQAPVVFARDRLATYLAEHQKPYLEWHDFFDLRDTLDRRWNAV</sequence>
<evidence type="ECO:0000256" key="11">
    <source>
        <dbReference type="ARBA" id="ARBA00048523"/>
    </source>
</evidence>
<dbReference type="EC" id="3.1.3.3" evidence="4"/>
<evidence type="ECO:0000256" key="6">
    <source>
        <dbReference type="ARBA" id="ARBA00022723"/>
    </source>
</evidence>
<comment type="pathway">
    <text evidence="2">Amino-acid biosynthesis; L-serine biosynthesis; L-serine from 3-phospho-D-glycerate: step 3/3.</text>
</comment>
<keyword evidence="7" id="KW-0378">Hydrolase</keyword>
<dbReference type="SUPFAM" id="SSF56784">
    <property type="entry name" value="HAD-like"/>
    <property type="match status" value="1"/>
</dbReference>
<keyword evidence="9" id="KW-0718">Serine biosynthesis</keyword>
<keyword evidence="13" id="KW-1185">Reference proteome</keyword>
<dbReference type="NCBIfam" id="TIGR01488">
    <property type="entry name" value="HAD-SF-IB"/>
    <property type="match status" value="1"/>
</dbReference>
<evidence type="ECO:0000256" key="2">
    <source>
        <dbReference type="ARBA" id="ARBA00005135"/>
    </source>
</evidence>
<dbReference type="PANTHER" id="PTHR43344">
    <property type="entry name" value="PHOSPHOSERINE PHOSPHATASE"/>
    <property type="match status" value="1"/>
</dbReference>
<evidence type="ECO:0000313" key="13">
    <source>
        <dbReference type="Proteomes" id="UP000664844"/>
    </source>
</evidence>
<keyword evidence="5" id="KW-0028">Amino-acid biosynthesis</keyword>
<evidence type="ECO:0000256" key="5">
    <source>
        <dbReference type="ARBA" id="ARBA00022605"/>
    </source>
</evidence>
<comment type="cofactor">
    <cofactor evidence="1">
        <name>Mg(2+)</name>
        <dbReference type="ChEBI" id="CHEBI:18420"/>
    </cofactor>
</comment>
<dbReference type="InterPro" id="IPR036412">
    <property type="entry name" value="HAD-like_sf"/>
</dbReference>
<evidence type="ECO:0000256" key="8">
    <source>
        <dbReference type="ARBA" id="ARBA00022842"/>
    </source>
</evidence>
<dbReference type="Pfam" id="PF12710">
    <property type="entry name" value="HAD"/>
    <property type="match status" value="1"/>
</dbReference>
<evidence type="ECO:0000256" key="1">
    <source>
        <dbReference type="ARBA" id="ARBA00001946"/>
    </source>
</evidence>
<evidence type="ECO:0000256" key="10">
    <source>
        <dbReference type="ARBA" id="ARBA00048138"/>
    </source>
</evidence>
<dbReference type="Proteomes" id="UP000664844">
    <property type="component" value="Unassembled WGS sequence"/>
</dbReference>
<dbReference type="Gene3D" id="3.40.50.1000">
    <property type="entry name" value="HAD superfamily/HAD-like"/>
    <property type="match status" value="1"/>
</dbReference>
<evidence type="ECO:0000313" key="12">
    <source>
        <dbReference type="EMBL" id="MBO0349979.1"/>
    </source>
</evidence>
<protein>
    <recommendedName>
        <fullName evidence="4">phosphoserine phosphatase</fullName>
        <ecNumber evidence="4">3.1.3.3</ecNumber>
    </recommendedName>
</protein>
<evidence type="ECO:0000256" key="7">
    <source>
        <dbReference type="ARBA" id="ARBA00022801"/>
    </source>
</evidence>
<dbReference type="InterPro" id="IPR023214">
    <property type="entry name" value="HAD_sf"/>
</dbReference>